<evidence type="ECO:0000313" key="2">
    <source>
        <dbReference type="Proteomes" id="UP000279600"/>
    </source>
</evidence>
<name>A0A3S9N0V2_9FLAO</name>
<keyword evidence="2" id="KW-1185">Reference proteome</keyword>
<accession>A0A3S9N0V2</accession>
<organism evidence="1 2">
    <name type="scientific">Nonlabens ponticola</name>
    <dbReference type="NCBI Taxonomy" id="2496866"/>
    <lineage>
        <taxon>Bacteria</taxon>
        <taxon>Pseudomonadati</taxon>
        <taxon>Bacteroidota</taxon>
        <taxon>Flavobacteriia</taxon>
        <taxon>Flavobacteriales</taxon>
        <taxon>Flavobacteriaceae</taxon>
        <taxon>Nonlabens</taxon>
    </lineage>
</organism>
<dbReference type="RefSeq" id="WP_126448677.1">
    <property type="nucleotide sequence ID" value="NZ_CP034549.1"/>
</dbReference>
<gene>
    <name evidence="1" type="ORF">EJ995_12270</name>
</gene>
<dbReference type="AlphaFoldDB" id="A0A3S9N0V2"/>
<evidence type="ECO:0000313" key="1">
    <source>
        <dbReference type="EMBL" id="AZQ44962.1"/>
    </source>
</evidence>
<sequence>MLYNVSYNRPKIDRAISDEVGGVLSLRERWKLKGSGSPQLHINSCSIHIHNLLVLDNNADKCNIEIREKGIIIRFRSLLETYALPIPFYKLTIYKGRAEEYSIYRDDYFVKVRANHKSIHKFMGKISQLKSDQGFTYVDDL</sequence>
<proteinExistence type="predicted"/>
<reference evidence="1 2" key="1">
    <citation type="submission" date="2018-12" db="EMBL/GenBank/DDBJ databases">
        <title>Complete genome of Nonlabens sp. MJ115.</title>
        <authorList>
            <person name="Choi H.S."/>
            <person name="Jung J."/>
        </authorList>
    </citation>
    <scope>NUCLEOTIDE SEQUENCE [LARGE SCALE GENOMIC DNA]</scope>
    <source>
        <strain evidence="1 2">MJ115</strain>
    </source>
</reference>
<dbReference type="OrthoDB" id="1436588at2"/>
<dbReference type="Proteomes" id="UP000279600">
    <property type="component" value="Chromosome"/>
</dbReference>
<dbReference type="EMBL" id="CP034549">
    <property type="protein sequence ID" value="AZQ44962.1"/>
    <property type="molecule type" value="Genomic_DNA"/>
</dbReference>
<dbReference type="KEGG" id="noj:EJ995_12270"/>
<protein>
    <submittedName>
        <fullName evidence="1">Uncharacterized protein</fullName>
    </submittedName>
</protein>